<sequence>MGNSIKLYEQLSDKIDQLPFAISNERKEVLQELIDYVEGKLSNDQAVKLNFICTHNSRRSQLSQIWAQTAAGYYGIDIKSYSGGVEVTAFNERAVDSIRRAGFRVTQKGEENPRYFIFFSDDAEPITAFSKIYDDRINPKAEFAAIMTCSHADENCPFISSAEVRLPVRYEDPKAFDNTPEEAARYDERSKQIAAEMFYVFSQVKSKLERK</sequence>
<comment type="caution">
    <text evidence="1">The sequence shown here is derived from an EMBL/GenBank/DDBJ whole genome shotgun (WGS) entry which is preliminary data.</text>
</comment>
<evidence type="ECO:0000313" key="1">
    <source>
        <dbReference type="EMBL" id="MBK6265951.1"/>
    </source>
</evidence>
<reference evidence="1" key="1">
    <citation type="submission" date="2021-01" db="EMBL/GenBank/DDBJ databases">
        <title>Marivirga aurantiaca sp. nov., isolated from intertidal surface sediments.</title>
        <authorList>
            <person name="Zhang M."/>
        </authorList>
    </citation>
    <scope>NUCLEOTIDE SEQUENCE</scope>
    <source>
        <strain evidence="1">S37H4</strain>
    </source>
</reference>
<dbReference type="AlphaFoldDB" id="A0A934X052"/>
<name>A0A934X052_9BACT</name>
<dbReference type="SUPFAM" id="SSF52788">
    <property type="entry name" value="Phosphotyrosine protein phosphatases I"/>
    <property type="match status" value="1"/>
</dbReference>
<gene>
    <name evidence="1" type="ORF">JKA74_12990</name>
</gene>
<keyword evidence="2" id="KW-1185">Reference proteome</keyword>
<dbReference type="EMBL" id="JAEQBW010000005">
    <property type="protein sequence ID" value="MBK6265951.1"/>
    <property type="molecule type" value="Genomic_DNA"/>
</dbReference>
<organism evidence="1 2">
    <name type="scientific">Marivirga aurantiaca</name>
    <dbReference type="NCBI Taxonomy" id="2802615"/>
    <lineage>
        <taxon>Bacteria</taxon>
        <taxon>Pseudomonadati</taxon>
        <taxon>Bacteroidota</taxon>
        <taxon>Cytophagia</taxon>
        <taxon>Cytophagales</taxon>
        <taxon>Marivirgaceae</taxon>
        <taxon>Marivirga</taxon>
    </lineage>
</organism>
<proteinExistence type="predicted"/>
<dbReference type="Proteomes" id="UP000611723">
    <property type="component" value="Unassembled WGS sequence"/>
</dbReference>
<dbReference type="RefSeq" id="WP_201431623.1">
    <property type="nucleotide sequence ID" value="NZ_JAEQBW010000005.1"/>
</dbReference>
<protein>
    <submittedName>
        <fullName evidence="1">Protein-tyrosine-phosphatase</fullName>
    </submittedName>
</protein>
<dbReference type="InterPro" id="IPR036196">
    <property type="entry name" value="Ptyr_pPase_sf"/>
</dbReference>
<evidence type="ECO:0000313" key="2">
    <source>
        <dbReference type="Proteomes" id="UP000611723"/>
    </source>
</evidence>
<dbReference type="PANTHER" id="PTHR43428">
    <property type="entry name" value="ARSENATE REDUCTASE"/>
    <property type="match status" value="1"/>
</dbReference>
<dbReference type="Gene3D" id="3.40.50.2300">
    <property type="match status" value="1"/>
</dbReference>
<dbReference type="PANTHER" id="PTHR43428:SF1">
    <property type="entry name" value="ARSENATE REDUCTASE"/>
    <property type="match status" value="1"/>
</dbReference>
<accession>A0A934X052</accession>